<dbReference type="OrthoDB" id="5829915at2759"/>
<dbReference type="EMBL" id="AZBU02000010">
    <property type="protein sequence ID" value="TKR62799.1"/>
    <property type="molecule type" value="Genomic_DNA"/>
</dbReference>
<evidence type="ECO:0000313" key="3">
    <source>
        <dbReference type="Proteomes" id="UP000298663"/>
    </source>
</evidence>
<dbReference type="AlphaFoldDB" id="A0A4U5M259"/>
<evidence type="ECO:0000256" key="1">
    <source>
        <dbReference type="SAM" id="Phobius"/>
    </source>
</evidence>
<gene>
    <name evidence="2" type="ORF">L596_026715</name>
</gene>
<organism evidence="2 3">
    <name type="scientific">Steinernema carpocapsae</name>
    <name type="common">Entomopathogenic nematode</name>
    <dbReference type="NCBI Taxonomy" id="34508"/>
    <lineage>
        <taxon>Eukaryota</taxon>
        <taxon>Metazoa</taxon>
        <taxon>Ecdysozoa</taxon>
        <taxon>Nematoda</taxon>
        <taxon>Chromadorea</taxon>
        <taxon>Rhabditida</taxon>
        <taxon>Tylenchina</taxon>
        <taxon>Panagrolaimomorpha</taxon>
        <taxon>Strongyloidoidea</taxon>
        <taxon>Steinernematidae</taxon>
        <taxon>Steinernema</taxon>
    </lineage>
</organism>
<keyword evidence="1" id="KW-0472">Membrane</keyword>
<protein>
    <recommendedName>
        <fullName evidence="4">Serpentine receptor class gamma</fullName>
    </recommendedName>
</protein>
<feature type="transmembrane region" description="Helical" evidence="1">
    <location>
        <begin position="137"/>
        <end position="158"/>
    </location>
</feature>
<keyword evidence="3" id="KW-1185">Reference proteome</keyword>
<keyword evidence="1" id="KW-0812">Transmembrane</keyword>
<evidence type="ECO:0008006" key="4">
    <source>
        <dbReference type="Google" id="ProtNLM"/>
    </source>
</evidence>
<reference evidence="2 3" key="2">
    <citation type="journal article" date="2019" name="G3 (Bethesda)">
        <title>Hybrid Assembly of the Genome of the Entomopathogenic Nematode Steinernema carpocapsae Identifies the X-Chromosome.</title>
        <authorList>
            <person name="Serra L."/>
            <person name="Macchietto M."/>
            <person name="Macias-Munoz A."/>
            <person name="McGill C.J."/>
            <person name="Rodriguez I.M."/>
            <person name="Rodriguez B."/>
            <person name="Murad R."/>
            <person name="Mortazavi A."/>
        </authorList>
    </citation>
    <scope>NUCLEOTIDE SEQUENCE [LARGE SCALE GENOMIC DNA]</scope>
    <source>
        <strain evidence="2 3">ALL</strain>
    </source>
</reference>
<feature type="transmembrane region" description="Helical" evidence="1">
    <location>
        <begin position="20"/>
        <end position="41"/>
    </location>
</feature>
<accession>A0A4U5M259</accession>
<feature type="transmembrane region" description="Helical" evidence="1">
    <location>
        <begin position="47"/>
        <end position="71"/>
    </location>
</feature>
<reference evidence="2 3" key="1">
    <citation type="journal article" date="2015" name="Genome Biol.">
        <title>Comparative genomics of Steinernema reveals deeply conserved gene regulatory networks.</title>
        <authorList>
            <person name="Dillman A.R."/>
            <person name="Macchietto M."/>
            <person name="Porter C.F."/>
            <person name="Rogers A."/>
            <person name="Williams B."/>
            <person name="Antoshechkin I."/>
            <person name="Lee M.M."/>
            <person name="Goodwin Z."/>
            <person name="Lu X."/>
            <person name="Lewis E.E."/>
            <person name="Goodrich-Blair H."/>
            <person name="Stock S.P."/>
            <person name="Adams B.J."/>
            <person name="Sternberg P.W."/>
            <person name="Mortazavi A."/>
        </authorList>
    </citation>
    <scope>NUCLEOTIDE SEQUENCE [LARGE SCALE GENOMIC DNA]</scope>
    <source>
        <strain evidence="2 3">ALL</strain>
    </source>
</reference>
<feature type="transmembrane region" description="Helical" evidence="1">
    <location>
        <begin position="179"/>
        <end position="200"/>
    </location>
</feature>
<evidence type="ECO:0000313" key="2">
    <source>
        <dbReference type="EMBL" id="TKR62799.1"/>
    </source>
</evidence>
<proteinExistence type="predicted"/>
<name>A0A4U5M259_STECR</name>
<sequence length="266" mass="30819">MFLFKLPYRKLEVYCIMAHIEIIQLLNAPGIFMIGVAQLFGYAPVNIIFLLLQLLSFCARIEPALSFVLALNRLKIMCEFRIPRWANMAFYIMSYIYGVITTMVLWTPWCGFSFVVGKTWGNYDFSKPYTWVLERTNYAFMMICCGATLSCYVMLFAHMIYTKKSTNLSHPVTKKETSVLLYGLMRFITDALIIVVFHSIQLNHNYLFNFISSFCYALNLLLVPPLTLLLVNRSFRKDFFARNRLIATTNVAGIMFRINAVTVPQK</sequence>
<feature type="transmembrane region" description="Helical" evidence="1">
    <location>
        <begin position="206"/>
        <end position="231"/>
    </location>
</feature>
<comment type="caution">
    <text evidence="2">The sequence shown here is derived from an EMBL/GenBank/DDBJ whole genome shotgun (WGS) entry which is preliminary data.</text>
</comment>
<keyword evidence="1" id="KW-1133">Transmembrane helix</keyword>
<dbReference type="Proteomes" id="UP000298663">
    <property type="component" value="Unassembled WGS sequence"/>
</dbReference>
<feature type="transmembrane region" description="Helical" evidence="1">
    <location>
        <begin position="92"/>
        <end position="117"/>
    </location>
</feature>